<dbReference type="OrthoDB" id="8639774at2"/>
<gene>
    <name evidence="2" type="ORF">A7P95_00220</name>
</gene>
<dbReference type="EMBL" id="LXSL01000009">
    <property type="protein sequence ID" value="OAM31493.1"/>
    <property type="molecule type" value="Genomic_DNA"/>
</dbReference>
<reference evidence="3" key="1">
    <citation type="submission" date="2016-05" db="EMBL/GenBank/DDBJ databases">
        <title>Draft genome of Corynebacterium afermentans subsp. afermentans LCDC 88199T.</title>
        <authorList>
            <person name="Bernier A.-M."/>
            <person name="Bernard K."/>
        </authorList>
    </citation>
    <scope>NUCLEOTIDE SEQUENCE [LARGE SCALE GENOMIC DNA]</scope>
    <source>
        <strain evidence="3">NML02-A-017</strain>
    </source>
</reference>
<protein>
    <recommendedName>
        <fullName evidence="4">Phenol degradation protein meta</fullName>
    </recommendedName>
</protein>
<dbReference type="InterPro" id="IPR025737">
    <property type="entry name" value="FApF"/>
</dbReference>
<feature type="signal peptide" evidence="1">
    <location>
        <begin position="1"/>
        <end position="22"/>
    </location>
</feature>
<dbReference type="RefSeq" id="WP_067589409.1">
    <property type="nucleotide sequence ID" value="NZ_LXSL01000009.1"/>
</dbReference>
<evidence type="ECO:0000313" key="2">
    <source>
        <dbReference type="EMBL" id="OAM31493.1"/>
    </source>
</evidence>
<dbReference type="SMR" id="A0A1A9S1T1"/>
<accession>A0A1A9S1T1</accession>
<dbReference type="Proteomes" id="UP000077885">
    <property type="component" value="Unassembled WGS sequence"/>
</dbReference>
<organism evidence="2 3">
    <name type="scientific">Eikenella longinqua</name>
    <dbReference type="NCBI Taxonomy" id="1795827"/>
    <lineage>
        <taxon>Bacteria</taxon>
        <taxon>Pseudomonadati</taxon>
        <taxon>Pseudomonadota</taxon>
        <taxon>Betaproteobacteria</taxon>
        <taxon>Neisseriales</taxon>
        <taxon>Neisseriaceae</taxon>
        <taxon>Eikenella</taxon>
    </lineage>
</organism>
<sequence>MNTRFKLSLLAALLLPFGIAHAQEGVSPMQPGATTGSHTGALPPPGLYFGYDVDYEWGKLRNGSGDKAGIDLEAGNTSMVASLVWSTPYKVLGARYAMGIAQPYKIAEVTINGQTDRSNGAMSTVLMPAMLSWDLGDGFHLGAGTAVVLRNGKHSYAYNAAEGRDTTTTDNLANRFYTIQPNVALTYFKDDWAFTMNNTVDFNMSNKRTQYRSGNTYYLDLTATRKIGRWTVGALGNWTKQFRDDKVNGVTVPEAVGPNGQISAAGKRAEHIMFGPMVAYDFGKFSVNSRFLTSVRSRNEPRMSFLHFGVSVPLQ</sequence>
<keyword evidence="3" id="KW-1185">Reference proteome</keyword>
<evidence type="ECO:0008006" key="4">
    <source>
        <dbReference type="Google" id="ProtNLM"/>
    </source>
</evidence>
<proteinExistence type="predicted"/>
<dbReference type="STRING" id="1795827.A7P95_00220"/>
<dbReference type="Pfam" id="PF13557">
    <property type="entry name" value="Phenol_MetA_deg"/>
    <property type="match status" value="1"/>
</dbReference>
<comment type="caution">
    <text evidence="2">The sequence shown here is derived from an EMBL/GenBank/DDBJ whole genome shotgun (WGS) entry which is preliminary data.</text>
</comment>
<name>A0A1A9S1T1_9NEIS</name>
<keyword evidence="1" id="KW-0732">Signal</keyword>
<evidence type="ECO:0000256" key="1">
    <source>
        <dbReference type="SAM" id="SignalP"/>
    </source>
</evidence>
<feature type="chain" id="PRO_5008396423" description="Phenol degradation protein meta" evidence="1">
    <location>
        <begin position="23"/>
        <end position="315"/>
    </location>
</feature>
<evidence type="ECO:0000313" key="3">
    <source>
        <dbReference type="Proteomes" id="UP000077885"/>
    </source>
</evidence>
<dbReference type="AlphaFoldDB" id="A0A1A9S1T1"/>